<keyword evidence="3" id="KW-1185">Reference proteome</keyword>
<sequence length="101" mass="10347">MTGGIDWTLFAMGALAGAAAAAAFFGGLALGVRMALRRRRPLAVLLPSAAIRIALLLTFGWWVAGHGAVALAGFALAFMVLRVALLATVRAGTGGEAKPWN</sequence>
<proteinExistence type="predicted"/>
<gene>
    <name evidence="2" type="ORF">JAN5088_02082</name>
</gene>
<dbReference type="Proteomes" id="UP000048908">
    <property type="component" value="Unassembled WGS sequence"/>
</dbReference>
<feature type="transmembrane region" description="Helical" evidence="1">
    <location>
        <begin position="68"/>
        <end position="89"/>
    </location>
</feature>
<evidence type="ECO:0000313" key="3">
    <source>
        <dbReference type="Proteomes" id="UP000048908"/>
    </source>
</evidence>
<accession>A0A0M6XQ78</accession>
<dbReference type="STRING" id="282197.SAMN04488517_102130"/>
<protein>
    <submittedName>
        <fullName evidence="2">F1/F0 ATPase, Methanosarcina type, subunit 2</fullName>
    </submittedName>
</protein>
<keyword evidence="1" id="KW-0812">Transmembrane</keyword>
<feature type="transmembrane region" description="Helical" evidence="1">
    <location>
        <begin position="42"/>
        <end position="62"/>
    </location>
</feature>
<keyword evidence="1" id="KW-1133">Transmembrane helix</keyword>
<evidence type="ECO:0000256" key="1">
    <source>
        <dbReference type="SAM" id="Phobius"/>
    </source>
</evidence>
<dbReference type="RefSeq" id="WP_055682729.1">
    <property type="nucleotide sequence ID" value="NZ_CXPG01000020.1"/>
</dbReference>
<name>A0A0M6XQ78_9RHOB</name>
<organism evidence="2 3">
    <name type="scientific">Jannaschia rubra</name>
    <dbReference type="NCBI Taxonomy" id="282197"/>
    <lineage>
        <taxon>Bacteria</taxon>
        <taxon>Pseudomonadati</taxon>
        <taxon>Pseudomonadota</taxon>
        <taxon>Alphaproteobacteria</taxon>
        <taxon>Rhodobacterales</taxon>
        <taxon>Roseobacteraceae</taxon>
        <taxon>Jannaschia</taxon>
    </lineage>
</organism>
<feature type="transmembrane region" description="Helical" evidence="1">
    <location>
        <begin position="6"/>
        <end position="30"/>
    </location>
</feature>
<keyword evidence="1" id="KW-0472">Membrane</keyword>
<dbReference type="EMBL" id="CXPG01000020">
    <property type="protein sequence ID" value="CTQ33300.1"/>
    <property type="molecule type" value="Genomic_DNA"/>
</dbReference>
<evidence type="ECO:0000313" key="2">
    <source>
        <dbReference type="EMBL" id="CTQ33300.1"/>
    </source>
</evidence>
<reference evidence="2 3" key="1">
    <citation type="submission" date="2015-07" db="EMBL/GenBank/DDBJ databases">
        <authorList>
            <person name="Noorani M."/>
        </authorList>
    </citation>
    <scope>NUCLEOTIDE SEQUENCE [LARGE SCALE GENOMIC DNA]</scope>
    <source>
        <strain evidence="2 3">CECT 5088</strain>
    </source>
</reference>
<dbReference type="AlphaFoldDB" id="A0A0M6XQ78"/>